<dbReference type="Proteomes" id="UP000263377">
    <property type="component" value="Unassembled WGS sequence"/>
</dbReference>
<name>A0A372ZIZ4_9ACTN</name>
<organism evidence="2 3">
    <name type="scientific">Kitasatospora xanthocidica</name>
    <dbReference type="NCBI Taxonomy" id="83382"/>
    <lineage>
        <taxon>Bacteria</taxon>
        <taxon>Bacillati</taxon>
        <taxon>Actinomycetota</taxon>
        <taxon>Actinomycetes</taxon>
        <taxon>Kitasatosporales</taxon>
        <taxon>Streptomycetaceae</taxon>
        <taxon>Kitasatospora</taxon>
    </lineage>
</organism>
<dbReference type="PANTHER" id="PTHR13696:SF99">
    <property type="entry name" value="COBYRINIC ACID AC-DIAMIDE SYNTHASE"/>
    <property type="match status" value="1"/>
</dbReference>
<keyword evidence="3" id="KW-1185">Reference proteome</keyword>
<reference evidence="2 3" key="1">
    <citation type="submission" date="2018-08" db="EMBL/GenBank/DDBJ databases">
        <title>Diversity &amp; Physiological Properties of Lignin-Decomposing Actinobacteria from Soil.</title>
        <authorList>
            <person name="Roh S.G."/>
            <person name="Kim S.B."/>
        </authorList>
    </citation>
    <scope>NUCLEOTIDE SEQUENCE [LARGE SCALE GENOMIC DNA]</scope>
    <source>
        <strain evidence="2 3">MMS17-GH009</strain>
    </source>
</reference>
<sequence length="276" mass="29946">MTLSFRRLPRRLVVVARKGGVGKTTTAAQLAMALAQIFGIEVLLVDQDPQANASARVGVAEGEAPRTLNDVYLWVLQHPEFGIHHAIHPTTWPGVSVVVAEEALKFRESEGDHLMDLRLRLAFERSAAELAERFGAVVIDTLPGTGALLRNAILGATDLLVVTDPEPDGLKGADRAIKAAQSIKATQHPDLNILGILVNGYDASLGEHQRCVADLVAAHGDLVWEPWVPHRADVLTARGLQVPVQRIKANGARDYVRKLNIHARRIGAALDLQENK</sequence>
<dbReference type="RefSeq" id="WP_117493161.1">
    <property type="nucleotide sequence ID" value="NZ_QVIG01000004.1"/>
</dbReference>
<dbReference type="InterPro" id="IPR050678">
    <property type="entry name" value="DNA_Partitioning_ATPase"/>
</dbReference>
<dbReference type="InterPro" id="IPR025669">
    <property type="entry name" value="AAA_dom"/>
</dbReference>
<evidence type="ECO:0000259" key="1">
    <source>
        <dbReference type="Pfam" id="PF13614"/>
    </source>
</evidence>
<accession>A0A372ZIZ4</accession>
<feature type="domain" description="AAA" evidence="1">
    <location>
        <begin position="13"/>
        <end position="193"/>
    </location>
</feature>
<dbReference type="CDD" id="cd02042">
    <property type="entry name" value="ParAB_family"/>
    <property type="match status" value="1"/>
</dbReference>
<dbReference type="InterPro" id="IPR027417">
    <property type="entry name" value="P-loop_NTPase"/>
</dbReference>
<dbReference type="Pfam" id="PF13614">
    <property type="entry name" value="AAA_31"/>
    <property type="match status" value="1"/>
</dbReference>
<dbReference type="EMBL" id="QVIG01000004">
    <property type="protein sequence ID" value="RGD55420.1"/>
    <property type="molecule type" value="Genomic_DNA"/>
</dbReference>
<dbReference type="PANTHER" id="PTHR13696">
    <property type="entry name" value="P-LOOP CONTAINING NUCLEOSIDE TRIPHOSPHATE HYDROLASE"/>
    <property type="match status" value="1"/>
</dbReference>
<evidence type="ECO:0000313" key="2">
    <source>
        <dbReference type="EMBL" id="RGD55420.1"/>
    </source>
</evidence>
<proteinExistence type="predicted"/>
<dbReference type="AlphaFoldDB" id="A0A372ZIZ4"/>
<evidence type="ECO:0000313" key="3">
    <source>
        <dbReference type="Proteomes" id="UP000263377"/>
    </source>
</evidence>
<dbReference type="SUPFAM" id="SSF52540">
    <property type="entry name" value="P-loop containing nucleoside triphosphate hydrolases"/>
    <property type="match status" value="1"/>
</dbReference>
<protein>
    <submittedName>
        <fullName evidence="2">ParA family protein</fullName>
    </submittedName>
</protein>
<comment type="caution">
    <text evidence="2">The sequence shown here is derived from an EMBL/GenBank/DDBJ whole genome shotgun (WGS) entry which is preliminary data.</text>
</comment>
<gene>
    <name evidence="2" type="ORF">DR950_41900</name>
</gene>
<dbReference type="Gene3D" id="3.40.50.300">
    <property type="entry name" value="P-loop containing nucleotide triphosphate hydrolases"/>
    <property type="match status" value="1"/>
</dbReference>